<feature type="transmembrane region" description="Helical" evidence="1">
    <location>
        <begin position="45"/>
        <end position="63"/>
    </location>
</feature>
<sequence length="75" mass="8956">MCQDLSVRHALIEQGDISEHIKGRAEIKKIIEFEKKGIPSTLSKIKDLIFFYMDGVCYFYFYFMRLDGNFVEIYY</sequence>
<dbReference type="Proteomes" id="UP000266861">
    <property type="component" value="Unassembled WGS sequence"/>
</dbReference>
<accession>A0A397IL82</accession>
<keyword evidence="1" id="KW-1133">Transmembrane helix</keyword>
<proteinExistence type="predicted"/>
<gene>
    <name evidence="2" type="ORF">Glove_212g143</name>
</gene>
<evidence type="ECO:0000256" key="1">
    <source>
        <dbReference type="SAM" id="Phobius"/>
    </source>
</evidence>
<evidence type="ECO:0000313" key="2">
    <source>
        <dbReference type="EMBL" id="RHZ75582.1"/>
    </source>
</evidence>
<name>A0A397IL82_9GLOM</name>
<keyword evidence="1" id="KW-0472">Membrane</keyword>
<dbReference type="EMBL" id="PQFF01000197">
    <property type="protein sequence ID" value="RHZ75582.1"/>
    <property type="molecule type" value="Genomic_DNA"/>
</dbReference>
<keyword evidence="1" id="KW-0812">Transmembrane</keyword>
<comment type="caution">
    <text evidence="2">The sequence shown here is derived from an EMBL/GenBank/DDBJ whole genome shotgun (WGS) entry which is preliminary data.</text>
</comment>
<keyword evidence="3" id="KW-1185">Reference proteome</keyword>
<dbReference type="AlphaFoldDB" id="A0A397IL82"/>
<reference evidence="2 3" key="1">
    <citation type="submission" date="2018-08" db="EMBL/GenBank/DDBJ databases">
        <title>Genome and evolution of the arbuscular mycorrhizal fungus Diversispora epigaea (formerly Glomus versiforme) and its bacterial endosymbionts.</title>
        <authorList>
            <person name="Sun X."/>
            <person name="Fei Z."/>
            <person name="Harrison M."/>
        </authorList>
    </citation>
    <scope>NUCLEOTIDE SEQUENCE [LARGE SCALE GENOMIC DNA]</scope>
    <source>
        <strain evidence="2 3">IT104</strain>
    </source>
</reference>
<protein>
    <submittedName>
        <fullName evidence="2">Uncharacterized protein</fullName>
    </submittedName>
</protein>
<organism evidence="2 3">
    <name type="scientific">Diversispora epigaea</name>
    <dbReference type="NCBI Taxonomy" id="1348612"/>
    <lineage>
        <taxon>Eukaryota</taxon>
        <taxon>Fungi</taxon>
        <taxon>Fungi incertae sedis</taxon>
        <taxon>Mucoromycota</taxon>
        <taxon>Glomeromycotina</taxon>
        <taxon>Glomeromycetes</taxon>
        <taxon>Diversisporales</taxon>
        <taxon>Diversisporaceae</taxon>
        <taxon>Diversispora</taxon>
    </lineage>
</organism>
<evidence type="ECO:0000313" key="3">
    <source>
        <dbReference type="Proteomes" id="UP000266861"/>
    </source>
</evidence>